<keyword evidence="5" id="KW-0067">ATP-binding</keyword>
<evidence type="ECO:0000256" key="6">
    <source>
        <dbReference type="ARBA" id="ARBA00023242"/>
    </source>
</evidence>
<dbReference type="InterPro" id="IPR003593">
    <property type="entry name" value="AAA+_ATPase"/>
</dbReference>
<evidence type="ECO:0000256" key="3">
    <source>
        <dbReference type="ARBA" id="ARBA00022741"/>
    </source>
</evidence>
<dbReference type="GO" id="GO:0005634">
    <property type="term" value="C:nucleus"/>
    <property type="evidence" value="ECO:0007669"/>
    <property type="project" value="UniProtKB-SubCell"/>
</dbReference>
<dbReference type="InterPro" id="IPR004582">
    <property type="entry name" value="Checkpoint_prot_Rad17_Rad24"/>
</dbReference>
<dbReference type="GO" id="GO:0006281">
    <property type="term" value="P:DNA repair"/>
    <property type="evidence" value="ECO:0007669"/>
    <property type="project" value="InterPro"/>
</dbReference>
<keyword evidence="6" id="KW-0539">Nucleus</keyword>
<dbReference type="Pfam" id="PF03215">
    <property type="entry name" value="Rad17"/>
    <property type="match status" value="1"/>
</dbReference>
<dbReference type="FunCoup" id="A0A162N356">
    <property type="interactions" value="544"/>
</dbReference>
<dbReference type="Proteomes" id="UP000077315">
    <property type="component" value="Unassembled WGS sequence"/>
</dbReference>
<evidence type="ECO:0000256" key="5">
    <source>
        <dbReference type="ARBA" id="ARBA00022840"/>
    </source>
</evidence>
<feature type="domain" description="AAA+ ATPase" evidence="9">
    <location>
        <begin position="101"/>
        <end position="255"/>
    </location>
</feature>
<keyword evidence="11" id="KW-1185">Reference proteome</keyword>
<dbReference type="AlphaFoldDB" id="A0A162N356"/>
<dbReference type="GO" id="GO:0005524">
    <property type="term" value="F:ATP binding"/>
    <property type="evidence" value="ECO:0007669"/>
    <property type="project" value="UniProtKB-KW"/>
</dbReference>
<dbReference type="STRING" id="763407.A0A162N356"/>
<comment type="similarity">
    <text evidence="2">Belongs to the rad17/RAD24 family.</text>
</comment>
<evidence type="ECO:0000256" key="7">
    <source>
        <dbReference type="ARBA" id="ARBA00023306"/>
    </source>
</evidence>
<dbReference type="EMBL" id="KV441028">
    <property type="protein sequence ID" value="OAD65384.1"/>
    <property type="molecule type" value="Genomic_DNA"/>
</dbReference>
<keyword evidence="3" id="KW-0547">Nucleotide-binding</keyword>
<dbReference type="GO" id="GO:0033314">
    <property type="term" value="P:mitotic DNA replication checkpoint signaling"/>
    <property type="evidence" value="ECO:0007669"/>
    <property type="project" value="TreeGrafter"/>
</dbReference>
<evidence type="ECO:0000256" key="4">
    <source>
        <dbReference type="ARBA" id="ARBA00022763"/>
    </source>
</evidence>
<protein>
    <recommendedName>
        <fullName evidence="9">AAA+ ATPase domain-containing protein</fullName>
    </recommendedName>
</protein>
<comment type="subcellular location">
    <subcellularLocation>
        <location evidence="1">Nucleus</location>
    </subcellularLocation>
</comment>
<dbReference type="SUPFAM" id="SSF52540">
    <property type="entry name" value="P-loop containing nucleoside triphosphate hydrolases"/>
    <property type="match status" value="1"/>
</dbReference>
<evidence type="ECO:0000256" key="1">
    <source>
        <dbReference type="ARBA" id="ARBA00004123"/>
    </source>
</evidence>
<dbReference type="GO" id="GO:0003689">
    <property type="term" value="F:DNA clamp loader activity"/>
    <property type="evidence" value="ECO:0007669"/>
    <property type="project" value="TreeGrafter"/>
</dbReference>
<dbReference type="Gene3D" id="3.40.50.300">
    <property type="entry name" value="P-loop containing nucleotide triphosphate hydrolases"/>
    <property type="match status" value="1"/>
</dbReference>
<keyword evidence="4" id="KW-0227">DNA damage</keyword>
<evidence type="ECO:0000259" key="9">
    <source>
        <dbReference type="SMART" id="SM00382"/>
    </source>
</evidence>
<dbReference type="VEuPathDB" id="FungiDB:PHYBLDRAFT_153470"/>
<dbReference type="GO" id="GO:0003682">
    <property type="term" value="F:chromatin binding"/>
    <property type="evidence" value="ECO:0007669"/>
    <property type="project" value="TreeGrafter"/>
</dbReference>
<evidence type="ECO:0000313" key="10">
    <source>
        <dbReference type="EMBL" id="OAD65384.1"/>
    </source>
</evidence>
<dbReference type="SMART" id="SM00382">
    <property type="entry name" value="AAA"/>
    <property type="match status" value="1"/>
</dbReference>
<dbReference type="PANTHER" id="PTHR12172:SF0">
    <property type="entry name" value="CELL CYCLE CHECKPOINT PROTEIN RAD17"/>
    <property type="match status" value="1"/>
</dbReference>
<reference evidence="11" key="1">
    <citation type="submission" date="2015-06" db="EMBL/GenBank/DDBJ databases">
        <title>Expansion of signal transduction pathways in fungi by whole-genome duplication.</title>
        <authorList>
            <consortium name="DOE Joint Genome Institute"/>
            <person name="Corrochano L.M."/>
            <person name="Kuo A."/>
            <person name="Marcet-Houben M."/>
            <person name="Polaino S."/>
            <person name="Salamov A."/>
            <person name="Villalobos J.M."/>
            <person name="Alvarez M.I."/>
            <person name="Avalos J."/>
            <person name="Benito E.P."/>
            <person name="Benoit I."/>
            <person name="Burger G."/>
            <person name="Camino L.P."/>
            <person name="Canovas D."/>
            <person name="Cerda-Olmedo E."/>
            <person name="Cheng J.-F."/>
            <person name="Dominguez A."/>
            <person name="Elias M."/>
            <person name="Eslava A.P."/>
            <person name="Glaser F."/>
            <person name="Grimwood J."/>
            <person name="Gutierrez G."/>
            <person name="Heitman J."/>
            <person name="Henrissat B."/>
            <person name="Iturriaga E.A."/>
            <person name="Lang B.F."/>
            <person name="Lavin J.L."/>
            <person name="Lee S."/>
            <person name="Li W."/>
            <person name="Lindquist E."/>
            <person name="Lopez-Garcia S."/>
            <person name="Luque E.M."/>
            <person name="Marcos A.T."/>
            <person name="Martin J."/>
            <person name="McCluskey K."/>
            <person name="Medina H.R."/>
            <person name="Miralles-Duran A."/>
            <person name="Miyazaki A."/>
            <person name="Munoz-Torres E."/>
            <person name="Oguiza J.A."/>
            <person name="Ohm R."/>
            <person name="Olmedo M."/>
            <person name="Orejas M."/>
            <person name="Ortiz-Castellanos L."/>
            <person name="Pisabarro A.G."/>
            <person name="Rodriguez-Romero J."/>
            <person name="Ruiz-Herrera J."/>
            <person name="Ruiz-Vazquez R."/>
            <person name="Sanz C."/>
            <person name="Schackwitz W."/>
            <person name="Schmutz J."/>
            <person name="Shahriari M."/>
            <person name="Shelest E."/>
            <person name="Silva-Franco F."/>
            <person name="Soanes D."/>
            <person name="Syed K."/>
            <person name="Tagua V.G."/>
            <person name="Talbot N.J."/>
            <person name="Thon M."/>
            <person name="De vries R.P."/>
            <person name="Wiebenga A."/>
            <person name="Yadav J.S."/>
            <person name="Braun E.L."/>
            <person name="Baker S."/>
            <person name="Garre V."/>
            <person name="Horwitz B."/>
            <person name="Torres-Martinez S."/>
            <person name="Idnurm A."/>
            <person name="Herrera-Estrella A."/>
            <person name="Gabaldon T."/>
            <person name="Grigoriev I.V."/>
        </authorList>
    </citation>
    <scope>NUCLEOTIDE SEQUENCE [LARGE SCALE GENOMIC DNA]</scope>
    <source>
        <strain evidence="11">NRRL 1555(-)</strain>
    </source>
</reference>
<dbReference type="InterPro" id="IPR027417">
    <property type="entry name" value="P-loop_NTPase"/>
</dbReference>
<dbReference type="RefSeq" id="XP_018283424.1">
    <property type="nucleotide sequence ID" value="XM_018433159.1"/>
</dbReference>
<organism evidence="10 11">
    <name type="scientific">Phycomyces blakesleeanus (strain ATCC 8743b / DSM 1359 / FGSC 10004 / NBRC 33097 / NRRL 1555)</name>
    <dbReference type="NCBI Taxonomy" id="763407"/>
    <lineage>
        <taxon>Eukaryota</taxon>
        <taxon>Fungi</taxon>
        <taxon>Fungi incertae sedis</taxon>
        <taxon>Mucoromycota</taxon>
        <taxon>Mucoromycotina</taxon>
        <taxon>Mucoromycetes</taxon>
        <taxon>Mucorales</taxon>
        <taxon>Phycomycetaceae</taxon>
        <taxon>Phycomyces</taxon>
    </lineage>
</organism>
<evidence type="ECO:0000313" key="11">
    <source>
        <dbReference type="Proteomes" id="UP000077315"/>
    </source>
</evidence>
<evidence type="ECO:0000256" key="8">
    <source>
        <dbReference type="SAM" id="MobiDB-lite"/>
    </source>
</evidence>
<dbReference type="GeneID" id="28994065"/>
<keyword evidence="7" id="KW-0131">Cell cycle</keyword>
<feature type="region of interest" description="Disordered" evidence="8">
    <location>
        <begin position="553"/>
        <end position="573"/>
    </location>
</feature>
<sequence length="603" mass="68619">MSKKPWTFNPEDFIMPDVPTQTKRRKNRQPETRPTKLKARLVDNINITSNKESENKKAEANQLWADKYEPQIEENLAVDPRRINAIKECIISAAGRIPHNRCKILTLTGNAGCGKSTTIRLLAKTMPYTLSEWINDTTNDYDLNHYDPSEYVSGIDDFEDFMRRAIQLDTLNGSMAPKNTKMPRKVILLDDIPDLTTAAIKDRFHRILRACLVNNNPVLVVIVVSEAWMETDLSWKIQSGDRLIGLRDIIPEDIKNSPFYKELKLNGVTKKRISTFLHQIHDAETKSFLSQRAKSIGNVTENMDQLVCMSSAEIESISEASQGDIRFAINTLQSNFFSLASTLKTNRNSRNRHGTQTERYSFSERTEIPGLFHSLGKALYRKRDLAGKLETSPKNLIETLPDNLDNFLSYLHENTPYFCDDISQLNTAMQCFSEGDLLASLGDWRDTAPLMYQAASTIGGIMSIPPPKKKGSMFCMKKPTIISKWDIIEKKKENRQFIFPKSVMDACSSSRYGLPSSEWEEEIEEFTSDEDNEFDSDDGGIDWCEVAKLADAMEAESEDKPEAKEDVNEEDEDEYMFEDGIDWDEAAKIADAEEAKYLLDIVP</sequence>
<gene>
    <name evidence="10" type="ORF">PHYBLDRAFT_153470</name>
</gene>
<dbReference type="OrthoDB" id="10265971at2759"/>
<evidence type="ECO:0000256" key="2">
    <source>
        <dbReference type="ARBA" id="ARBA00006168"/>
    </source>
</evidence>
<feature type="region of interest" description="Disordered" evidence="8">
    <location>
        <begin position="1"/>
        <end position="36"/>
    </location>
</feature>
<dbReference type="InParanoid" id="A0A162N356"/>
<dbReference type="GO" id="GO:0000077">
    <property type="term" value="P:DNA damage checkpoint signaling"/>
    <property type="evidence" value="ECO:0007669"/>
    <property type="project" value="TreeGrafter"/>
</dbReference>
<proteinExistence type="inferred from homology"/>
<dbReference type="PANTHER" id="PTHR12172">
    <property type="entry name" value="CELL CYCLE CHECKPOINT PROTEIN RAD17"/>
    <property type="match status" value="1"/>
</dbReference>
<accession>A0A162N356</accession>
<name>A0A162N356_PHYB8</name>